<dbReference type="RefSeq" id="WP_156743132.1">
    <property type="nucleotide sequence ID" value="NZ_CACRYJ010000064.1"/>
</dbReference>
<evidence type="ECO:0000256" key="1">
    <source>
        <dbReference type="SAM" id="MobiDB-lite"/>
    </source>
</evidence>
<dbReference type="Proteomes" id="UP000419743">
    <property type="component" value="Unassembled WGS sequence"/>
</dbReference>
<keyword evidence="4" id="KW-1185">Reference proteome</keyword>
<evidence type="ECO:0000313" key="3">
    <source>
        <dbReference type="EMBL" id="VZO39835.1"/>
    </source>
</evidence>
<evidence type="ECO:0000313" key="4">
    <source>
        <dbReference type="Proteomes" id="UP000419743"/>
    </source>
</evidence>
<comment type="caution">
    <text evidence="3">The sequence shown here is derived from an EMBL/GenBank/DDBJ whole genome shotgun (WGS) entry which is preliminary data.</text>
</comment>
<evidence type="ECO:0000256" key="2">
    <source>
        <dbReference type="SAM" id="SignalP"/>
    </source>
</evidence>
<dbReference type="PROSITE" id="PS51257">
    <property type="entry name" value="PROKAR_LIPOPROTEIN"/>
    <property type="match status" value="1"/>
</dbReference>
<reference evidence="3 4" key="1">
    <citation type="submission" date="2019-11" db="EMBL/GenBank/DDBJ databases">
        <authorList>
            <person name="Criscuolo A."/>
        </authorList>
    </citation>
    <scope>NUCLEOTIDE SEQUENCE [LARGE SCALE GENOMIC DNA]</scope>
    <source>
        <strain evidence="3">CIP111667</strain>
    </source>
</reference>
<sequence length="240" mass="25391">MNSRRMWTASAAAVAGALLLAGCGGGDADEPETGADPTVEDVAADEPTEEETTEEPESTFDVDAIDFGEPGAATAPGTALALGQVAWVERTVTFSDETEVTGTQGISVLQIIESDASLFEQYSNADEFVDYVPYLIVTQQQWIGDVPADENPPSADLFPLLADGADAEYLTSQFSFNSPGDSCGLELPPFDEETNTAVSCFVGLSNSGQPVNGVEYNGEGYYSFVATPGNLYLESPIVWR</sequence>
<name>A0A7M4DQU1_9MICO</name>
<feature type="chain" id="PRO_5029579097" evidence="2">
    <location>
        <begin position="29"/>
        <end position="240"/>
    </location>
</feature>
<proteinExistence type="predicted"/>
<feature type="compositionally biased region" description="Acidic residues" evidence="1">
    <location>
        <begin position="27"/>
        <end position="58"/>
    </location>
</feature>
<organism evidence="3 4">
    <name type="scientific">Occultella aeris</name>
    <dbReference type="NCBI Taxonomy" id="2761496"/>
    <lineage>
        <taxon>Bacteria</taxon>
        <taxon>Bacillati</taxon>
        <taxon>Actinomycetota</taxon>
        <taxon>Actinomycetes</taxon>
        <taxon>Micrococcales</taxon>
        <taxon>Ruaniaceae</taxon>
        <taxon>Occultella</taxon>
    </lineage>
</organism>
<gene>
    <name evidence="3" type="ORF">HALOF300_04532</name>
</gene>
<feature type="signal peptide" evidence="2">
    <location>
        <begin position="1"/>
        <end position="28"/>
    </location>
</feature>
<feature type="region of interest" description="Disordered" evidence="1">
    <location>
        <begin position="22"/>
        <end position="58"/>
    </location>
</feature>
<keyword evidence="2" id="KW-0732">Signal</keyword>
<dbReference type="EMBL" id="CACRYJ010000064">
    <property type="protein sequence ID" value="VZO39835.1"/>
    <property type="molecule type" value="Genomic_DNA"/>
</dbReference>
<accession>A0A7M4DQU1</accession>
<protein>
    <submittedName>
        <fullName evidence="3">Uncharacterized protein</fullName>
    </submittedName>
</protein>
<dbReference type="AlphaFoldDB" id="A0A7M4DQU1"/>